<sequence length="130" mass="13822">MAVVADGLLTSVLVTVLRRNTTGMKRMDTIVDLLILYAISTVYANSLLAALNSRKDLAERAAGGVFSDSLINVRATRALSYAGSVTFTLVSPTTFRPPASQYTRVSLVSARFADVPADSADGRIPVTLDV</sequence>
<organism evidence="2 3">
    <name type="scientific">Trametes pubescens</name>
    <name type="common">White-rot fungus</name>
    <dbReference type="NCBI Taxonomy" id="154538"/>
    <lineage>
        <taxon>Eukaryota</taxon>
        <taxon>Fungi</taxon>
        <taxon>Dikarya</taxon>
        <taxon>Basidiomycota</taxon>
        <taxon>Agaricomycotina</taxon>
        <taxon>Agaricomycetes</taxon>
        <taxon>Polyporales</taxon>
        <taxon>Polyporaceae</taxon>
        <taxon>Trametes</taxon>
    </lineage>
</organism>
<feature type="transmembrane region" description="Helical" evidence="1">
    <location>
        <begin position="34"/>
        <end position="51"/>
    </location>
</feature>
<keyword evidence="1" id="KW-0472">Membrane</keyword>
<keyword evidence="1" id="KW-1133">Transmembrane helix</keyword>
<accession>A0A1M2W5K6</accession>
<name>A0A1M2W5K6_TRAPU</name>
<protein>
    <submittedName>
        <fullName evidence="2">Uncharacterized protein</fullName>
    </submittedName>
</protein>
<dbReference type="Proteomes" id="UP000184267">
    <property type="component" value="Unassembled WGS sequence"/>
</dbReference>
<evidence type="ECO:0000313" key="3">
    <source>
        <dbReference type="Proteomes" id="UP000184267"/>
    </source>
</evidence>
<evidence type="ECO:0000313" key="2">
    <source>
        <dbReference type="EMBL" id="OJT15096.1"/>
    </source>
</evidence>
<dbReference type="OrthoDB" id="2535105at2759"/>
<gene>
    <name evidence="2" type="ORF">TRAPUB_8353</name>
</gene>
<evidence type="ECO:0000256" key="1">
    <source>
        <dbReference type="SAM" id="Phobius"/>
    </source>
</evidence>
<dbReference type="AlphaFoldDB" id="A0A1M2W5K6"/>
<reference evidence="2 3" key="1">
    <citation type="submission" date="2016-10" db="EMBL/GenBank/DDBJ databases">
        <title>Genome sequence of the basidiomycete white-rot fungus Trametes pubescens.</title>
        <authorList>
            <person name="Makela M.R."/>
            <person name="Granchi Z."/>
            <person name="Peng M."/>
            <person name="De Vries R.P."/>
            <person name="Grigoriev I."/>
            <person name="Riley R."/>
            <person name="Hilden K."/>
        </authorList>
    </citation>
    <scope>NUCLEOTIDE SEQUENCE [LARGE SCALE GENOMIC DNA]</scope>
    <source>
        <strain evidence="2 3">FBCC735</strain>
    </source>
</reference>
<dbReference type="STRING" id="154538.A0A1M2W5K6"/>
<keyword evidence="3" id="KW-1185">Reference proteome</keyword>
<keyword evidence="1" id="KW-0812">Transmembrane</keyword>
<dbReference type="EMBL" id="MNAD01000199">
    <property type="protein sequence ID" value="OJT15096.1"/>
    <property type="molecule type" value="Genomic_DNA"/>
</dbReference>
<proteinExistence type="predicted"/>
<comment type="caution">
    <text evidence="2">The sequence shown here is derived from an EMBL/GenBank/DDBJ whole genome shotgun (WGS) entry which is preliminary data.</text>
</comment>